<dbReference type="Proteomes" id="UP000198611">
    <property type="component" value="Unassembled WGS sequence"/>
</dbReference>
<gene>
    <name evidence="1" type="ORF">SAMN05660831_01589</name>
</gene>
<dbReference type="EMBL" id="FOMJ01000005">
    <property type="protein sequence ID" value="SFD42041.1"/>
    <property type="molecule type" value="Genomic_DNA"/>
</dbReference>
<accession>A0A1I1S6A6</accession>
<protein>
    <submittedName>
        <fullName evidence="1">Capsular polysaccharide export protein</fullName>
    </submittedName>
</protein>
<sequence>MSVPGHGPVISLWDAPTMSGPVLLLYNTPKARRYFRTLAANVDSPRLEAHPLAVFPGPCPRDAEGRRAIADYSLRRKAARPHIPPWRQRLFRAVYPGVAAAHYAHARRLIRMTGASGVAVWGGQAMDVRAARAAAEDAGLPCHVFETGLLPRTTTCDPRGVNADSSVPRDPAFYRGLDADVDLPAHLEQRPGRVEHPRVPLPESYIFVPFQVRLDSQILLYSPWIRNMRHLFRVMVKAWQAALAPRGVELVFKLHPTCRERYPDLLDKADDLPGVHFANGNTTEELIRGAEGVVTINSSVGLEALLLEKPVLALGEALYAIPGVAEQVREPGGITAWLRAVADGRPPADDLRRPFLGWLARDYCIPGSHREPGPDHFAAVARRLAAGDLIAPAPDEGAARVAVGAG</sequence>
<evidence type="ECO:0000313" key="1">
    <source>
        <dbReference type="EMBL" id="SFD42041.1"/>
    </source>
</evidence>
<dbReference type="Gene3D" id="3.40.50.12580">
    <property type="match status" value="1"/>
</dbReference>
<proteinExistence type="predicted"/>
<dbReference type="STRING" id="1123397.SAMN05660831_01589"/>
<dbReference type="InterPro" id="IPR007833">
    <property type="entry name" value="Capsule_polysaccharide_synth"/>
</dbReference>
<dbReference type="AlphaFoldDB" id="A0A1I1S6A6"/>
<dbReference type="GO" id="GO:0015774">
    <property type="term" value="P:polysaccharide transport"/>
    <property type="evidence" value="ECO:0007669"/>
    <property type="project" value="InterPro"/>
</dbReference>
<dbReference type="SUPFAM" id="SSF53756">
    <property type="entry name" value="UDP-Glycosyltransferase/glycogen phosphorylase"/>
    <property type="match status" value="1"/>
</dbReference>
<dbReference type="GO" id="GO:0000271">
    <property type="term" value="P:polysaccharide biosynthetic process"/>
    <property type="evidence" value="ECO:0007669"/>
    <property type="project" value="InterPro"/>
</dbReference>
<reference evidence="1 2" key="1">
    <citation type="submission" date="2016-10" db="EMBL/GenBank/DDBJ databases">
        <authorList>
            <person name="de Groot N.N."/>
        </authorList>
    </citation>
    <scope>NUCLEOTIDE SEQUENCE [LARGE SCALE GENOMIC DNA]</scope>
    <source>
        <strain evidence="1 2">HL3</strain>
    </source>
</reference>
<organism evidence="1 2">
    <name type="scientific">Thiohalospira halophila DSM 15071</name>
    <dbReference type="NCBI Taxonomy" id="1123397"/>
    <lineage>
        <taxon>Bacteria</taxon>
        <taxon>Pseudomonadati</taxon>
        <taxon>Pseudomonadota</taxon>
        <taxon>Gammaproteobacteria</taxon>
        <taxon>Thiohalospirales</taxon>
        <taxon>Thiohalospiraceae</taxon>
        <taxon>Thiohalospira</taxon>
    </lineage>
</organism>
<dbReference type="Pfam" id="PF05159">
    <property type="entry name" value="Capsule_synth"/>
    <property type="match status" value="2"/>
</dbReference>
<dbReference type="CDD" id="cd16438">
    <property type="entry name" value="beta_Kdo_transferase_KpsS_like"/>
    <property type="match status" value="1"/>
</dbReference>
<keyword evidence="2" id="KW-1185">Reference proteome</keyword>
<dbReference type="InterPro" id="IPR043148">
    <property type="entry name" value="TagF_C"/>
</dbReference>
<evidence type="ECO:0000313" key="2">
    <source>
        <dbReference type="Proteomes" id="UP000198611"/>
    </source>
</evidence>
<name>A0A1I1S6A6_9GAMM</name>